<dbReference type="PANTHER" id="PTHR42983:SF1">
    <property type="entry name" value="IRON-MOLYBDENUM PROTEIN"/>
    <property type="match status" value="1"/>
</dbReference>
<dbReference type="InterPro" id="IPR003731">
    <property type="entry name" value="Di-Nase_FeMo-co_biosynth"/>
</dbReference>
<name>A0A9J6ZQT2_9BACT</name>
<evidence type="ECO:0000313" key="2">
    <source>
        <dbReference type="EMBL" id="URW80308.1"/>
    </source>
</evidence>
<proteinExistence type="predicted"/>
<dbReference type="PANTHER" id="PTHR42983">
    <property type="entry name" value="DINITROGENASE IRON-MOLYBDENUM COFACTOR PROTEIN-RELATED"/>
    <property type="match status" value="1"/>
</dbReference>
<gene>
    <name evidence="2" type="ORF">M9189_02935</name>
</gene>
<accession>A0A9J6ZQT2</accession>
<dbReference type="RefSeq" id="WP_250724448.1">
    <property type="nucleotide sequence ID" value="NZ_CP098400.1"/>
</dbReference>
<dbReference type="InterPro" id="IPR036105">
    <property type="entry name" value="DiNase_FeMo-co_biosyn_sf"/>
</dbReference>
<dbReference type="Proteomes" id="UP001056426">
    <property type="component" value="Chromosome"/>
</dbReference>
<dbReference type="Gene3D" id="3.30.420.130">
    <property type="entry name" value="Dinitrogenase iron-molybdenum cofactor biosynthesis domain"/>
    <property type="match status" value="1"/>
</dbReference>
<evidence type="ECO:0000259" key="1">
    <source>
        <dbReference type="Pfam" id="PF02579"/>
    </source>
</evidence>
<dbReference type="CDD" id="cd00851">
    <property type="entry name" value="MTH1175"/>
    <property type="match status" value="1"/>
</dbReference>
<dbReference type="EMBL" id="CP098400">
    <property type="protein sequence ID" value="URW80308.1"/>
    <property type="molecule type" value="Genomic_DNA"/>
</dbReference>
<reference evidence="2" key="1">
    <citation type="submission" date="2022-05" db="EMBL/GenBank/DDBJ databases">
        <authorList>
            <person name="Sun X."/>
        </authorList>
    </citation>
    <scope>NUCLEOTIDE SEQUENCE</scope>
    <source>
        <strain evidence="2">Ai-910</strain>
    </source>
</reference>
<reference evidence="2" key="2">
    <citation type="submission" date="2022-06" db="EMBL/GenBank/DDBJ databases">
        <title>Xiashengella guii gen. nov. sp. nov., a bacterium isolated form anaerobic digestion tank.</title>
        <authorList>
            <person name="Huang H."/>
        </authorList>
    </citation>
    <scope>NUCLEOTIDE SEQUENCE</scope>
    <source>
        <strain evidence="2">Ai-910</strain>
    </source>
</reference>
<dbReference type="SUPFAM" id="SSF53146">
    <property type="entry name" value="Nitrogenase accessory factor-like"/>
    <property type="match status" value="1"/>
</dbReference>
<feature type="domain" description="Dinitrogenase iron-molybdenum cofactor biosynthesis" evidence="1">
    <location>
        <begin position="14"/>
        <end position="102"/>
    </location>
</feature>
<dbReference type="AlphaFoldDB" id="A0A9J6ZQT2"/>
<protein>
    <submittedName>
        <fullName evidence="2">NifB/NifX family molybdenum-iron cluster-binding protein</fullName>
    </submittedName>
</protein>
<evidence type="ECO:0000313" key="3">
    <source>
        <dbReference type="Proteomes" id="UP001056426"/>
    </source>
</evidence>
<dbReference type="Pfam" id="PF02579">
    <property type="entry name" value="Nitro_FeMo-Co"/>
    <property type="match status" value="1"/>
</dbReference>
<organism evidence="2 3">
    <name type="scientific">Xiashengella succiniciproducens</name>
    <dbReference type="NCBI Taxonomy" id="2949635"/>
    <lineage>
        <taxon>Bacteria</taxon>
        <taxon>Pseudomonadati</taxon>
        <taxon>Bacteroidota</taxon>
        <taxon>Bacteroidia</taxon>
        <taxon>Marinilabiliales</taxon>
        <taxon>Marinilabiliaceae</taxon>
        <taxon>Xiashengella</taxon>
    </lineage>
</organism>
<dbReference type="InterPro" id="IPR033913">
    <property type="entry name" value="MTH1175_dom"/>
</dbReference>
<dbReference type="KEGG" id="alkq:M9189_02935"/>
<keyword evidence="3" id="KW-1185">Reference proteome</keyword>
<sequence length="103" mass="11661">MKIAIAASENHVKSQVDPHFGRCDWYCFFDTDTKQIEFVENTFRHHIEKAGCEAVDFMSGTGINIAIAGRFGSKVVEAFRANKIQMIVPEKAKTIEEIINQIK</sequence>